<proteinExistence type="predicted"/>
<name>A0AAX4HD04_9ASCO</name>
<keyword evidence="2" id="KW-1185">Reference proteome</keyword>
<dbReference type="KEGG" id="asau:88174733"/>
<accession>A0AAX4HD04</accession>
<dbReference type="GeneID" id="88174733"/>
<dbReference type="RefSeq" id="XP_062878700.1">
    <property type="nucleotide sequence ID" value="XM_063022630.1"/>
</dbReference>
<dbReference type="EMBL" id="CP138897">
    <property type="protein sequence ID" value="WPK26319.1"/>
    <property type="molecule type" value="Genomic_DNA"/>
</dbReference>
<dbReference type="Proteomes" id="UP001338582">
    <property type="component" value="Chromosome 4"/>
</dbReference>
<dbReference type="AlphaFoldDB" id="A0AAX4HD04"/>
<organism evidence="1 2">
    <name type="scientific">Australozyma saopauloensis</name>
    <dbReference type="NCBI Taxonomy" id="291208"/>
    <lineage>
        <taxon>Eukaryota</taxon>
        <taxon>Fungi</taxon>
        <taxon>Dikarya</taxon>
        <taxon>Ascomycota</taxon>
        <taxon>Saccharomycotina</taxon>
        <taxon>Pichiomycetes</taxon>
        <taxon>Metschnikowiaceae</taxon>
        <taxon>Australozyma</taxon>
    </lineage>
</organism>
<sequence>MDWWNLTIEDIQSNCTSEFSDLLQVIKKRRYHDLDKQPIPEIKLDGNTEQCVEAVGEAVEISTRLMDEVSQVINDYTNTAAEFVKNYDACEDILKQLNLGGYLLSIHSEVLEDCLIDLDSDAEESLAIAKSLKKRLKSSQARFDKLAVELRRLSNIQSIKDKKNQEKLLKELRQLCFDAKTKDRSLYNKEMRLDQSVVYMLSEPSFRVIPQKVKEDFLNEDGSVRPYLAHKLIAEKLEKKREQADTSGIQDVLQFFGLKLTLPFN</sequence>
<gene>
    <name evidence="1" type="ORF">PUMCH_003670</name>
</gene>
<evidence type="ECO:0000313" key="2">
    <source>
        <dbReference type="Proteomes" id="UP001338582"/>
    </source>
</evidence>
<protein>
    <submittedName>
        <fullName evidence="1">Uncharacterized protein</fullName>
    </submittedName>
</protein>
<evidence type="ECO:0000313" key="1">
    <source>
        <dbReference type="EMBL" id="WPK26319.1"/>
    </source>
</evidence>
<reference evidence="1 2" key="1">
    <citation type="submission" date="2023-10" db="EMBL/GenBank/DDBJ databases">
        <title>Draft Genome Sequence of Candida saopaulonensis from a very Premature Infant with Sepsis.</title>
        <authorList>
            <person name="Ning Y."/>
            <person name="Dai R."/>
            <person name="Xiao M."/>
            <person name="Xu Y."/>
            <person name="Yan Q."/>
            <person name="Zhang L."/>
        </authorList>
    </citation>
    <scope>NUCLEOTIDE SEQUENCE [LARGE SCALE GENOMIC DNA]</scope>
    <source>
        <strain evidence="1 2">19XY460</strain>
    </source>
</reference>